<sequence length="326" mass="36918">MTPEQEVEFQRLEEYGLDLEHETPDTLVRGFLFAERHEIREAIVRFRQRFKSIEMPRAKAYEQEECILAALRIQELVSKLSSQVEAALMELLPEKQVGGLLPADKTRVAEAIALDREQDAAEHGNDYGLIKARIATWIVRDIGLPESTQEYRLMRELSRVDEEPQDPANFNVPFNVLLALRRKRGEAEPESVHRSFPSSMVGRPTTCAFGDVSRLSMHVLAEWQPKSQEVYDYLLGYTEERYGGSLTGVEAGAALDRWLAEHPFPRNVVWDNDGVVNSEEAQNDTTVGEDAGTRIVNDGDINPDHNSLKTRGVRTGHLDGNLRHID</sequence>
<dbReference type="RefSeq" id="XP_008713347.1">
    <property type="nucleotide sequence ID" value="XM_008715125.1"/>
</dbReference>
<proteinExistence type="predicted"/>
<dbReference type="InParanoid" id="W2S8L4"/>
<evidence type="ECO:0000313" key="1">
    <source>
        <dbReference type="EMBL" id="ETN44274.1"/>
    </source>
</evidence>
<dbReference type="GeneID" id="19977793"/>
<dbReference type="VEuPathDB" id="FungiDB:HMPREF1541_10454"/>
<name>W2S8L4_CYPE1</name>
<dbReference type="Proteomes" id="UP000030752">
    <property type="component" value="Unassembled WGS sequence"/>
</dbReference>
<gene>
    <name evidence="1" type="ORF">HMPREF1541_10454</name>
</gene>
<reference evidence="1 2" key="1">
    <citation type="submission" date="2013-03" db="EMBL/GenBank/DDBJ databases">
        <title>The Genome Sequence of Phialophora europaea CBS 101466.</title>
        <authorList>
            <consortium name="The Broad Institute Genomics Platform"/>
            <person name="Cuomo C."/>
            <person name="de Hoog S."/>
            <person name="Gorbushina A."/>
            <person name="Walker B."/>
            <person name="Young S.K."/>
            <person name="Zeng Q."/>
            <person name="Gargeya S."/>
            <person name="Fitzgerald M."/>
            <person name="Haas B."/>
            <person name="Abouelleil A."/>
            <person name="Allen A.W."/>
            <person name="Alvarado L."/>
            <person name="Arachchi H.M."/>
            <person name="Berlin A.M."/>
            <person name="Chapman S.B."/>
            <person name="Gainer-Dewar J."/>
            <person name="Goldberg J."/>
            <person name="Griggs A."/>
            <person name="Gujja S."/>
            <person name="Hansen M."/>
            <person name="Howarth C."/>
            <person name="Imamovic A."/>
            <person name="Ireland A."/>
            <person name="Larimer J."/>
            <person name="McCowan C."/>
            <person name="Murphy C."/>
            <person name="Pearson M."/>
            <person name="Poon T.W."/>
            <person name="Priest M."/>
            <person name="Roberts A."/>
            <person name="Saif S."/>
            <person name="Shea T."/>
            <person name="Sisk P."/>
            <person name="Sykes S."/>
            <person name="Wortman J."/>
            <person name="Nusbaum C."/>
            <person name="Birren B."/>
        </authorList>
    </citation>
    <scope>NUCLEOTIDE SEQUENCE [LARGE SCALE GENOMIC DNA]</scope>
    <source>
        <strain evidence="1 2">CBS 101466</strain>
    </source>
</reference>
<keyword evidence="2" id="KW-1185">Reference proteome</keyword>
<dbReference type="AlphaFoldDB" id="W2S8L4"/>
<organism evidence="1 2">
    <name type="scientific">Cyphellophora europaea (strain CBS 101466)</name>
    <name type="common">Phialophora europaea</name>
    <dbReference type="NCBI Taxonomy" id="1220924"/>
    <lineage>
        <taxon>Eukaryota</taxon>
        <taxon>Fungi</taxon>
        <taxon>Dikarya</taxon>
        <taxon>Ascomycota</taxon>
        <taxon>Pezizomycotina</taxon>
        <taxon>Eurotiomycetes</taxon>
        <taxon>Chaetothyriomycetidae</taxon>
        <taxon>Chaetothyriales</taxon>
        <taxon>Cyphellophoraceae</taxon>
        <taxon>Cyphellophora</taxon>
    </lineage>
</organism>
<evidence type="ECO:0000313" key="2">
    <source>
        <dbReference type="Proteomes" id="UP000030752"/>
    </source>
</evidence>
<dbReference type="HOGENOM" id="CLU_852631_0_0_1"/>
<accession>W2S8L4</accession>
<protein>
    <submittedName>
        <fullName evidence="1">Uncharacterized protein</fullName>
    </submittedName>
</protein>
<dbReference type="EMBL" id="KB822715">
    <property type="protein sequence ID" value="ETN44274.1"/>
    <property type="molecule type" value="Genomic_DNA"/>
</dbReference>